<sequence>MGVGQVQKWTKKSQDGESDTIPTPSLNLVGQGSYHLILLRSKRVRHLTGSDPNDPCYTVKVVKYASSVMLWSCFAFGGVGTSVFLKKNEYKSAQLF</sequence>
<keyword evidence="2" id="KW-0812">Transmembrane</keyword>
<gene>
    <name evidence="3" type="ORF">E2C01_097536</name>
</gene>
<dbReference type="AlphaFoldDB" id="A0A5B7K0N7"/>
<organism evidence="3 4">
    <name type="scientific">Portunus trituberculatus</name>
    <name type="common">Swimming crab</name>
    <name type="synonym">Neptunus trituberculatus</name>
    <dbReference type="NCBI Taxonomy" id="210409"/>
    <lineage>
        <taxon>Eukaryota</taxon>
        <taxon>Metazoa</taxon>
        <taxon>Ecdysozoa</taxon>
        <taxon>Arthropoda</taxon>
        <taxon>Crustacea</taxon>
        <taxon>Multicrustacea</taxon>
        <taxon>Malacostraca</taxon>
        <taxon>Eumalacostraca</taxon>
        <taxon>Eucarida</taxon>
        <taxon>Decapoda</taxon>
        <taxon>Pleocyemata</taxon>
        <taxon>Brachyura</taxon>
        <taxon>Eubrachyura</taxon>
        <taxon>Portunoidea</taxon>
        <taxon>Portunidae</taxon>
        <taxon>Portuninae</taxon>
        <taxon>Portunus</taxon>
    </lineage>
</organism>
<reference evidence="3 4" key="1">
    <citation type="submission" date="2019-05" db="EMBL/GenBank/DDBJ databases">
        <title>Another draft genome of Portunus trituberculatus and its Hox gene families provides insights of decapod evolution.</title>
        <authorList>
            <person name="Jeong J.-H."/>
            <person name="Song I."/>
            <person name="Kim S."/>
            <person name="Choi T."/>
            <person name="Kim D."/>
            <person name="Ryu S."/>
            <person name="Kim W."/>
        </authorList>
    </citation>
    <scope>NUCLEOTIDE SEQUENCE [LARGE SCALE GENOMIC DNA]</scope>
    <source>
        <tissue evidence="3">Muscle</tissue>
    </source>
</reference>
<keyword evidence="2" id="KW-0472">Membrane</keyword>
<protein>
    <submittedName>
        <fullName evidence="3">Uncharacterized protein</fullName>
    </submittedName>
</protein>
<accession>A0A5B7K0N7</accession>
<keyword evidence="4" id="KW-1185">Reference proteome</keyword>
<dbReference type="EMBL" id="VSRR010129437">
    <property type="protein sequence ID" value="MPD01983.1"/>
    <property type="molecule type" value="Genomic_DNA"/>
</dbReference>
<evidence type="ECO:0000313" key="4">
    <source>
        <dbReference type="Proteomes" id="UP000324222"/>
    </source>
</evidence>
<feature type="region of interest" description="Disordered" evidence="1">
    <location>
        <begin position="1"/>
        <end position="25"/>
    </location>
</feature>
<comment type="caution">
    <text evidence="3">The sequence shown here is derived from an EMBL/GenBank/DDBJ whole genome shotgun (WGS) entry which is preliminary data.</text>
</comment>
<name>A0A5B7K0N7_PORTR</name>
<proteinExistence type="predicted"/>
<evidence type="ECO:0000256" key="1">
    <source>
        <dbReference type="SAM" id="MobiDB-lite"/>
    </source>
</evidence>
<feature type="transmembrane region" description="Helical" evidence="2">
    <location>
        <begin position="64"/>
        <end position="85"/>
    </location>
</feature>
<keyword evidence="2" id="KW-1133">Transmembrane helix</keyword>
<dbReference type="Proteomes" id="UP000324222">
    <property type="component" value="Unassembled WGS sequence"/>
</dbReference>
<evidence type="ECO:0000313" key="3">
    <source>
        <dbReference type="EMBL" id="MPD01983.1"/>
    </source>
</evidence>
<evidence type="ECO:0000256" key="2">
    <source>
        <dbReference type="SAM" id="Phobius"/>
    </source>
</evidence>